<keyword evidence="2" id="KW-1185">Reference proteome</keyword>
<dbReference type="GeneID" id="93646472"/>
<dbReference type="Proteomes" id="UP000185944">
    <property type="component" value="Unassembled WGS sequence"/>
</dbReference>
<reference evidence="1 2" key="1">
    <citation type="submission" date="2016-02" db="EMBL/GenBank/DDBJ databases">
        <title>Discovery of a natural microsporidian pathogen with a broad tissue tropism in Caenorhabditis elegans.</title>
        <authorList>
            <person name="Luallen R.J."/>
            <person name="Reinke A.W."/>
            <person name="Tong L."/>
            <person name="Botts M.R."/>
            <person name="Felix M.-A."/>
            <person name="Troemel E.R."/>
        </authorList>
    </citation>
    <scope>NUCLEOTIDE SEQUENCE [LARGE SCALE GENOMIC DNA]</scope>
    <source>
        <strain evidence="1 2">JUm2807</strain>
    </source>
</reference>
<dbReference type="GO" id="GO:0032040">
    <property type="term" value="C:small-subunit processome"/>
    <property type="evidence" value="ECO:0007669"/>
    <property type="project" value="TreeGrafter"/>
</dbReference>
<organism evidence="1 2">
    <name type="scientific">Nematocida displodere</name>
    <dbReference type="NCBI Taxonomy" id="1805483"/>
    <lineage>
        <taxon>Eukaryota</taxon>
        <taxon>Fungi</taxon>
        <taxon>Fungi incertae sedis</taxon>
        <taxon>Microsporidia</taxon>
        <taxon>Nematocida</taxon>
    </lineage>
</organism>
<dbReference type="Gene3D" id="2.130.10.10">
    <property type="entry name" value="YVTN repeat-like/Quinoprotein amine dehydrogenase"/>
    <property type="match status" value="2"/>
</dbReference>
<comment type="caution">
    <text evidence="1">The sequence shown here is derived from an EMBL/GenBank/DDBJ whole genome shotgun (WGS) entry which is preliminary data.</text>
</comment>
<dbReference type="GO" id="GO:0034388">
    <property type="term" value="C:Pwp2p-containing subcomplex of 90S preribosome"/>
    <property type="evidence" value="ECO:0007669"/>
    <property type="project" value="TreeGrafter"/>
</dbReference>
<sequence>MDQETSRSMFQYKTQLSYVAEKGKIVVAPINNTYCIVAPLAKTYAVYDIERMNLVSRGEEKEAVTCIGVFRRYIITGCISNKLYISNRGRVLLQVDLPDTPKEITATDQDIFVLTGSNTLLKLHIHLKEASLEDKAAPLYTIHPLLPELNITNIHCLQMNNKLLAVSKTAIHIYDTHKEAVIYTLACFKPEEVKDISSSPAPEIIAIADKTGVAVINIKKDKVLQRFTMKNTLSVDFKRNQSSSKELCIATTTSLVFACLENGIVKKTLPLEHLSSVRFIGEDDYLAVSMKNELRILDCHKIDHIVTVKKRTGIVFGEKAVAAFHNQALALLTNHSLYSISLRKEDQNKEITHLETTGEPVSLAIQKSTLLGCFTGGPVAFREKNGDIARLKKKLAHATPRSHLGAELSFCGNVVALALEDGPETVRVVVATSEAGFILGEIVTPRYHALSINNLTKTLTLVLSTTIRSYSFSGEVLSETSMPECMIAHLVDTRTDSYALTGDGTGISVLTGKGELLRRIPCTRGVPYSLRPTKDFKWAVLVSKLPPTTQNTQNTPSVLEIFDIETGKLLSTTYFATAPRDCLLSEDKASLVVMTKSSLLLYANTRMMASEATEDCAVARQGLSFSSVHKSRLRLLLTYDTLAGEQAENTADQAVPHFMTAENDAPSQTATTPQDLTINALLDGNYPITSIIQYLKTVPDPGKLLTELVSHLEPQYDIVEALINRLVHYRREDIDPKELRQVLGRRESLSEKFICEYLSLLSLIPK</sequence>
<dbReference type="STRING" id="1805483.A0A177EI89"/>
<proteinExistence type="predicted"/>
<gene>
    <name evidence="1" type="ORF">NEDG_00122</name>
</gene>
<dbReference type="EMBL" id="LTDL01000014">
    <property type="protein sequence ID" value="OAG31647.1"/>
    <property type="molecule type" value="Genomic_DNA"/>
</dbReference>
<dbReference type="SUPFAM" id="SSF50978">
    <property type="entry name" value="WD40 repeat-like"/>
    <property type="match status" value="1"/>
</dbReference>
<protein>
    <recommendedName>
        <fullName evidence="3">U3 small nucleolar RNA-associated protein 21</fullName>
    </recommendedName>
</protein>
<dbReference type="SUPFAM" id="SSF82171">
    <property type="entry name" value="DPP6 N-terminal domain-like"/>
    <property type="match status" value="1"/>
</dbReference>
<dbReference type="InterPro" id="IPR036322">
    <property type="entry name" value="WD40_repeat_dom_sf"/>
</dbReference>
<dbReference type="VEuPathDB" id="MicrosporidiaDB:NEDG_00122"/>
<accession>A0A177EI89</accession>
<dbReference type="OrthoDB" id="10250769at2759"/>
<dbReference type="PANTHER" id="PTHR22840">
    <property type="entry name" value="WD REPEAT-CONTAINING PROTEIN 36"/>
    <property type="match status" value="1"/>
</dbReference>
<evidence type="ECO:0008006" key="3">
    <source>
        <dbReference type="Google" id="ProtNLM"/>
    </source>
</evidence>
<evidence type="ECO:0000313" key="1">
    <source>
        <dbReference type="EMBL" id="OAG31647.1"/>
    </source>
</evidence>
<dbReference type="PANTHER" id="PTHR22840:SF12">
    <property type="entry name" value="WD REPEAT-CONTAINING PROTEIN 36"/>
    <property type="match status" value="1"/>
</dbReference>
<dbReference type="RefSeq" id="XP_067545248.1">
    <property type="nucleotide sequence ID" value="XM_067687540.1"/>
</dbReference>
<dbReference type="AlphaFoldDB" id="A0A177EI89"/>
<evidence type="ECO:0000313" key="2">
    <source>
        <dbReference type="Proteomes" id="UP000185944"/>
    </source>
</evidence>
<dbReference type="GO" id="GO:0006364">
    <property type="term" value="P:rRNA processing"/>
    <property type="evidence" value="ECO:0007669"/>
    <property type="project" value="TreeGrafter"/>
</dbReference>
<dbReference type="InterPro" id="IPR015943">
    <property type="entry name" value="WD40/YVTN_repeat-like_dom_sf"/>
</dbReference>
<name>A0A177EI89_9MICR</name>